<dbReference type="GO" id="GO:0050661">
    <property type="term" value="F:NADP binding"/>
    <property type="evidence" value="ECO:0007669"/>
    <property type="project" value="InterPro"/>
</dbReference>
<evidence type="ECO:0000256" key="7">
    <source>
        <dbReference type="ARBA" id="ARBA00082969"/>
    </source>
</evidence>
<dbReference type="CDD" id="cd05836">
    <property type="entry name" value="PWWP_GLYR1"/>
    <property type="match status" value="1"/>
</dbReference>
<dbReference type="InterPro" id="IPR006115">
    <property type="entry name" value="6PGDH_NADP-bd"/>
</dbReference>
<dbReference type="RefSeq" id="XP_011309895.1">
    <property type="nucleotide sequence ID" value="XM_011311593.1"/>
</dbReference>
<dbReference type="SUPFAM" id="SSF48179">
    <property type="entry name" value="6-phosphogluconate dehydrogenase C-terminal domain-like"/>
    <property type="match status" value="1"/>
</dbReference>
<evidence type="ECO:0000256" key="2">
    <source>
        <dbReference type="ARBA" id="ARBA00007598"/>
    </source>
</evidence>
<keyword evidence="3" id="KW-0158">Chromosome</keyword>
<evidence type="ECO:0000313" key="12">
    <source>
        <dbReference type="Proteomes" id="UP000694866"/>
    </source>
</evidence>
<evidence type="ECO:0000256" key="6">
    <source>
        <dbReference type="ARBA" id="ARBA00078412"/>
    </source>
</evidence>
<evidence type="ECO:0000313" key="13">
    <source>
        <dbReference type="RefSeq" id="XP_011309895.1"/>
    </source>
</evidence>
<dbReference type="Pfam" id="PF14833">
    <property type="entry name" value="NAD_binding_11"/>
    <property type="match status" value="1"/>
</dbReference>
<dbReference type="InterPro" id="IPR029154">
    <property type="entry name" value="HIBADH-like_NADP-bd"/>
</dbReference>
<protein>
    <recommendedName>
        <fullName evidence="5">Cytokine-like nuclear factor N-PAC</fullName>
    </recommendedName>
    <alternativeName>
        <fullName evidence="4">Glyoxylate reductase 1 homolog</fullName>
    </alternativeName>
    <alternativeName>
        <fullName evidence="7">Nuclear protein NP60 homolog</fullName>
    </alternativeName>
    <alternativeName>
        <fullName evidence="6">Putative oxidoreductase GLYR1 homolog</fullName>
    </alternativeName>
</protein>
<dbReference type="EMBL" id="GBYB01007492">
    <property type="protein sequence ID" value="JAG77259.1"/>
    <property type="molecule type" value="Transcribed_RNA"/>
</dbReference>
<dbReference type="Gene3D" id="2.30.30.140">
    <property type="match status" value="1"/>
</dbReference>
<feature type="compositionally biased region" description="Basic and acidic residues" evidence="8">
    <location>
        <begin position="119"/>
        <end position="145"/>
    </location>
</feature>
<dbReference type="OrthoDB" id="21615at2759"/>
<dbReference type="Proteomes" id="UP000694866">
    <property type="component" value="Unplaced"/>
</dbReference>
<evidence type="ECO:0000256" key="8">
    <source>
        <dbReference type="SAM" id="MobiDB-lite"/>
    </source>
</evidence>
<evidence type="ECO:0000256" key="1">
    <source>
        <dbReference type="ARBA" id="ARBA00004286"/>
    </source>
</evidence>
<keyword evidence="12" id="KW-1185">Reference proteome</keyword>
<dbReference type="InterPro" id="IPR008927">
    <property type="entry name" value="6-PGluconate_DH-like_C_sf"/>
</dbReference>
<organism evidence="11">
    <name type="scientific">Fopius arisanus</name>
    <dbReference type="NCBI Taxonomy" id="64838"/>
    <lineage>
        <taxon>Eukaryota</taxon>
        <taxon>Metazoa</taxon>
        <taxon>Ecdysozoa</taxon>
        <taxon>Arthropoda</taxon>
        <taxon>Hexapoda</taxon>
        <taxon>Insecta</taxon>
        <taxon>Pterygota</taxon>
        <taxon>Neoptera</taxon>
        <taxon>Endopterygota</taxon>
        <taxon>Hymenoptera</taxon>
        <taxon>Apocrita</taxon>
        <taxon>Ichneumonoidea</taxon>
        <taxon>Braconidae</taxon>
        <taxon>Opiinae</taxon>
        <taxon>Fopius</taxon>
    </lineage>
</organism>
<accession>A0A9R1TI71</accession>
<sequence length="503" mass="54962">MSETYKVGDLVWAKMKGFSPWPGRVSNPSKDLKKPAHNKKSAIYCIFFFGTNNYGWIEESNIKPYREFKETFIKLNKSGTFKDAVEAIEEFIAKGQVFEDGLDPDSLFDRLKEESINVEKKSPKITKPRKETPKAKRIDTSVERRPAKKQRRESSASNSNRVGSASPALNHSSLSPPRKSTSTLLDRPANIARPVTPPLDVETLSQTLKEKNILPSNLKFGFLGLGIMGSGIVKNLINSGHSVIVWNRTQEKCQDFVKAGAEQGLTPSDVVLAADITFSCVADPQAAKDMVFGNCGVLTEISPDKGYVEMTGIDAETSQDIAEAINTKGGRYLEAQVQGSKTHAQEGTLVILAAGDRSLFDECQSCFEAMGKNSFYLGEVGNASKMNLVLQLMAGVTLAGLAESMALADRAGLQQKDVLEVLELTSLACPAILDKGRAIIEGGFPTQLPLQHMQKDLRLSLGMSDQLEQPLPLAAAANEVYKHAKRLGYGEHDASAVYIRARF</sequence>
<dbReference type="AlphaFoldDB" id="A0A0C9QUR3"/>
<comment type="subcellular location">
    <subcellularLocation>
        <location evidence="1">Chromosome</location>
    </subcellularLocation>
</comment>
<feature type="region of interest" description="Disordered" evidence="8">
    <location>
        <begin position="119"/>
        <end position="197"/>
    </location>
</feature>
<dbReference type="PROSITE" id="PS50812">
    <property type="entry name" value="PWWP"/>
    <property type="match status" value="1"/>
</dbReference>
<evidence type="ECO:0000313" key="10">
    <source>
        <dbReference type="EMBL" id="JAG77259.1"/>
    </source>
</evidence>
<dbReference type="PANTHER" id="PTHR43580:SF2">
    <property type="entry name" value="CYTOKINE-LIKE NUCLEAR FACTOR N-PAC"/>
    <property type="match status" value="1"/>
</dbReference>
<dbReference type="GO" id="GO:0051287">
    <property type="term" value="F:NAD binding"/>
    <property type="evidence" value="ECO:0007669"/>
    <property type="project" value="InterPro"/>
</dbReference>
<dbReference type="GO" id="GO:0140673">
    <property type="term" value="P:transcription elongation-coupled chromatin remodeling"/>
    <property type="evidence" value="ECO:0007669"/>
    <property type="project" value="TreeGrafter"/>
</dbReference>
<dbReference type="Pfam" id="PF03446">
    <property type="entry name" value="NAD_binding_2"/>
    <property type="match status" value="1"/>
</dbReference>
<dbReference type="InterPro" id="IPR000313">
    <property type="entry name" value="PWWP_dom"/>
</dbReference>
<dbReference type="SMART" id="SM00293">
    <property type="entry name" value="PWWP"/>
    <property type="match status" value="1"/>
</dbReference>
<dbReference type="PANTHER" id="PTHR43580">
    <property type="entry name" value="OXIDOREDUCTASE GLYR1-RELATED"/>
    <property type="match status" value="1"/>
</dbReference>
<dbReference type="InterPro" id="IPR035501">
    <property type="entry name" value="GLYR1_PWWP"/>
</dbReference>
<evidence type="ECO:0000313" key="11">
    <source>
        <dbReference type="EMBL" id="JAG77261.1"/>
    </source>
</evidence>
<gene>
    <name evidence="11" type="primary">AAEL006684_0</name>
    <name evidence="10" type="synonym">AAEL006684_1</name>
    <name evidence="13" type="synonym">LOC105270561</name>
    <name evidence="10" type="ORF">g.43766</name>
    <name evidence="11" type="ORF">g.43773</name>
</gene>
<dbReference type="GO" id="GO:0000785">
    <property type="term" value="C:chromatin"/>
    <property type="evidence" value="ECO:0007669"/>
    <property type="project" value="TreeGrafter"/>
</dbReference>
<reference evidence="11" key="1">
    <citation type="submission" date="2015-01" db="EMBL/GenBank/DDBJ databases">
        <title>Transcriptome Assembly of Fopius arisanus.</title>
        <authorList>
            <person name="Geib S."/>
        </authorList>
    </citation>
    <scope>NUCLEOTIDE SEQUENCE</scope>
</reference>
<name>A0A0C9QUR3_9HYME</name>
<evidence type="ECO:0000259" key="9">
    <source>
        <dbReference type="PROSITE" id="PS50812"/>
    </source>
</evidence>
<dbReference type="InterPro" id="IPR051265">
    <property type="entry name" value="HIBADH-related_NP60_sf"/>
</dbReference>
<dbReference type="KEGG" id="fas:105270561"/>
<dbReference type="Pfam" id="PF00855">
    <property type="entry name" value="PWWP"/>
    <property type="match status" value="1"/>
</dbReference>
<evidence type="ECO:0000256" key="5">
    <source>
        <dbReference type="ARBA" id="ARBA00034140"/>
    </source>
</evidence>
<accession>A0A0C9QUR3</accession>
<dbReference type="GO" id="GO:0031491">
    <property type="term" value="F:nucleosome binding"/>
    <property type="evidence" value="ECO:0007669"/>
    <property type="project" value="TreeGrafter"/>
</dbReference>
<dbReference type="Gene3D" id="3.40.50.720">
    <property type="entry name" value="NAD(P)-binding Rossmann-like Domain"/>
    <property type="match status" value="1"/>
</dbReference>
<dbReference type="Gene3D" id="1.10.1040.10">
    <property type="entry name" value="N-(1-d-carboxylethyl)-l-norvaline Dehydrogenase, domain 2"/>
    <property type="match status" value="1"/>
</dbReference>
<dbReference type="EMBL" id="GBYB01007494">
    <property type="protein sequence ID" value="JAG77261.1"/>
    <property type="molecule type" value="Transcribed_RNA"/>
</dbReference>
<dbReference type="GO" id="GO:0003677">
    <property type="term" value="F:DNA binding"/>
    <property type="evidence" value="ECO:0007669"/>
    <property type="project" value="TreeGrafter"/>
</dbReference>
<dbReference type="SUPFAM" id="SSF63748">
    <property type="entry name" value="Tudor/PWWP/MBT"/>
    <property type="match status" value="1"/>
</dbReference>
<dbReference type="SUPFAM" id="SSF51735">
    <property type="entry name" value="NAD(P)-binding Rossmann-fold domains"/>
    <property type="match status" value="1"/>
</dbReference>
<feature type="domain" description="PWWP" evidence="9">
    <location>
        <begin position="7"/>
        <end position="68"/>
    </location>
</feature>
<feature type="compositionally biased region" description="Polar residues" evidence="8">
    <location>
        <begin position="155"/>
        <end position="184"/>
    </location>
</feature>
<dbReference type="InterPro" id="IPR013328">
    <property type="entry name" value="6PGD_dom2"/>
</dbReference>
<reference evidence="13" key="2">
    <citation type="submission" date="2025-04" db="UniProtKB">
        <authorList>
            <consortium name="RefSeq"/>
        </authorList>
    </citation>
    <scope>IDENTIFICATION</scope>
    <source>
        <strain evidence="13">USDA-PBARC FA_bdor</strain>
        <tissue evidence="13">Whole organism</tissue>
    </source>
</reference>
<evidence type="ECO:0000256" key="4">
    <source>
        <dbReference type="ARBA" id="ARBA00030287"/>
    </source>
</evidence>
<evidence type="ECO:0000256" key="3">
    <source>
        <dbReference type="ARBA" id="ARBA00022454"/>
    </source>
</evidence>
<proteinExistence type="inferred from homology"/>
<dbReference type="FunFam" id="3.40.50.720:FF:000058">
    <property type="entry name" value="Putative oxidoreductase GLYR1 homolog"/>
    <property type="match status" value="1"/>
</dbReference>
<dbReference type="InterPro" id="IPR036291">
    <property type="entry name" value="NAD(P)-bd_dom_sf"/>
</dbReference>
<comment type="similarity">
    <text evidence="2">Belongs to the HIBADH-related family. NP60 subfamily.</text>
</comment>